<dbReference type="Pfam" id="PF00175">
    <property type="entry name" value="NAD_binding_1"/>
    <property type="match status" value="1"/>
</dbReference>
<evidence type="ECO:0000259" key="9">
    <source>
        <dbReference type="PROSITE" id="PS51085"/>
    </source>
</evidence>
<dbReference type="RefSeq" id="WP_147686477.1">
    <property type="nucleotide sequence ID" value="NZ_VDUX01000004.1"/>
</dbReference>
<dbReference type="EMBL" id="VDUX01000004">
    <property type="protein sequence ID" value="TXL60826.1"/>
    <property type="molecule type" value="Genomic_DNA"/>
</dbReference>
<keyword evidence="12" id="KW-1185">Reference proteome</keyword>
<dbReference type="GO" id="GO:0046872">
    <property type="term" value="F:metal ion binding"/>
    <property type="evidence" value="ECO:0007669"/>
    <property type="project" value="UniProtKB-KW"/>
</dbReference>
<dbReference type="OrthoDB" id="9796486at2"/>
<dbReference type="Proteomes" id="UP000321571">
    <property type="component" value="Unassembled WGS sequence"/>
</dbReference>
<dbReference type="InterPro" id="IPR039261">
    <property type="entry name" value="FNR_nucleotide-bd"/>
</dbReference>
<dbReference type="CDD" id="cd06216">
    <property type="entry name" value="FNR_iron_sulfur_binding_2"/>
    <property type="match status" value="1"/>
</dbReference>
<dbReference type="InterPro" id="IPR008333">
    <property type="entry name" value="Cbr1-like_FAD-bd_dom"/>
</dbReference>
<proteinExistence type="predicted"/>
<organism evidence="11 12">
    <name type="scientific">Aeromicrobium terrae</name>
    <dbReference type="NCBI Taxonomy" id="2498846"/>
    <lineage>
        <taxon>Bacteria</taxon>
        <taxon>Bacillati</taxon>
        <taxon>Actinomycetota</taxon>
        <taxon>Actinomycetes</taxon>
        <taxon>Propionibacteriales</taxon>
        <taxon>Nocardioidaceae</taxon>
        <taxon>Aeromicrobium</taxon>
    </lineage>
</organism>
<sequence length="362" mass="40072">MAEPLIEKSTLLKRVRTAGKALTTPLSPDDYLKLLNPLWTARELRGRIEEVIPETDRASTIVIRPGWGWRFDHQPGQYIGIGVEVDGKFHWRSYSLSSEPTRSGGTVSITVKAMPEGFLSDHLVNGVKPGTIVRLAAPQGNFILPDPPPAKMLFLVGGSGVTPVMSMLRTMARRQSMPDVVMAYSALHEDDMMFRAELRSLSEEQDAFTLYERFTEADGILTPDQLDDVCPDWKERETWACGPAPMLDATIEHYEEHDLRDHLHVERFTLNLDADGETGGTVTFGVDGPSFEVDGATTLLEAGEANGINMLFGCRMGICHTCDVPLAEGKVRDLRSGEEHDNPQQYIQTCICVPVGDCTLEL</sequence>
<dbReference type="InterPro" id="IPR001433">
    <property type="entry name" value="OxRdtase_FAD/NAD-bd"/>
</dbReference>
<dbReference type="InterPro" id="IPR050415">
    <property type="entry name" value="MRET"/>
</dbReference>
<dbReference type="InterPro" id="IPR017938">
    <property type="entry name" value="Riboflavin_synthase-like_b-brl"/>
</dbReference>
<gene>
    <name evidence="11" type="ORF">FHP06_10405</name>
</gene>
<keyword evidence="5" id="KW-0274">FAD</keyword>
<dbReference type="PRINTS" id="PR00410">
    <property type="entry name" value="PHEHYDRXLASE"/>
</dbReference>
<dbReference type="InterPro" id="IPR001041">
    <property type="entry name" value="2Fe-2S_ferredoxin-type"/>
</dbReference>
<dbReference type="InterPro" id="IPR012675">
    <property type="entry name" value="Beta-grasp_dom_sf"/>
</dbReference>
<feature type="domain" description="2Fe-2S ferredoxin-type" evidence="9">
    <location>
        <begin position="280"/>
        <end position="362"/>
    </location>
</feature>
<evidence type="ECO:0000256" key="4">
    <source>
        <dbReference type="ARBA" id="ARBA00022723"/>
    </source>
</evidence>
<keyword evidence="2" id="KW-0285">Flavoprotein</keyword>
<dbReference type="PANTHER" id="PTHR47354:SF6">
    <property type="entry name" value="NADH OXIDOREDUCTASE HCR"/>
    <property type="match status" value="1"/>
</dbReference>
<evidence type="ECO:0000256" key="8">
    <source>
        <dbReference type="ARBA" id="ARBA00023014"/>
    </source>
</evidence>
<comment type="cofactor">
    <cofactor evidence="1">
        <name>FAD</name>
        <dbReference type="ChEBI" id="CHEBI:57692"/>
    </cofactor>
</comment>
<dbReference type="Gene3D" id="2.40.30.10">
    <property type="entry name" value="Translation factors"/>
    <property type="match status" value="1"/>
</dbReference>
<dbReference type="Gene3D" id="3.10.20.30">
    <property type="match status" value="1"/>
</dbReference>
<feature type="domain" description="FAD-binding FR-type" evidence="10">
    <location>
        <begin position="41"/>
        <end position="145"/>
    </location>
</feature>
<name>A0A5C8NI99_9ACTN</name>
<dbReference type="SUPFAM" id="SSF63380">
    <property type="entry name" value="Riboflavin synthase domain-like"/>
    <property type="match status" value="1"/>
</dbReference>
<dbReference type="Pfam" id="PF00111">
    <property type="entry name" value="Fer2"/>
    <property type="match status" value="1"/>
</dbReference>
<keyword evidence="4" id="KW-0479">Metal-binding</keyword>
<keyword evidence="6" id="KW-0560">Oxidoreductase</keyword>
<dbReference type="InterPro" id="IPR001709">
    <property type="entry name" value="Flavoprot_Pyr_Nucl_cyt_Rdtase"/>
</dbReference>
<dbReference type="SUPFAM" id="SSF52343">
    <property type="entry name" value="Ferredoxin reductase-like, C-terminal NADP-linked domain"/>
    <property type="match status" value="1"/>
</dbReference>
<dbReference type="AlphaFoldDB" id="A0A5C8NI99"/>
<keyword evidence="8" id="KW-0411">Iron-sulfur</keyword>
<evidence type="ECO:0000256" key="7">
    <source>
        <dbReference type="ARBA" id="ARBA00023004"/>
    </source>
</evidence>
<evidence type="ECO:0000256" key="6">
    <source>
        <dbReference type="ARBA" id="ARBA00023002"/>
    </source>
</evidence>
<dbReference type="InterPro" id="IPR036010">
    <property type="entry name" value="2Fe-2S_ferredoxin-like_sf"/>
</dbReference>
<reference evidence="11 12" key="1">
    <citation type="submission" date="2019-06" db="EMBL/GenBank/DDBJ databases">
        <title>Aeromicrobium sp. nov., isolated from a maize field.</title>
        <authorList>
            <person name="Lin S.-Y."/>
            <person name="Tsai C.-F."/>
            <person name="Young C.-C."/>
        </authorList>
    </citation>
    <scope>NUCLEOTIDE SEQUENCE [LARGE SCALE GENOMIC DNA]</scope>
    <source>
        <strain evidence="11 12">CC-CFT486</strain>
    </source>
</reference>
<keyword evidence="7" id="KW-0408">Iron</keyword>
<dbReference type="PROSITE" id="PS51384">
    <property type="entry name" value="FAD_FR"/>
    <property type="match status" value="1"/>
</dbReference>
<evidence type="ECO:0000313" key="12">
    <source>
        <dbReference type="Proteomes" id="UP000321571"/>
    </source>
</evidence>
<evidence type="ECO:0000256" key="3">
    <source>
        <dbReference type="ARBA" id="ARBA00022714"/>
    </source>
</evidence>
<evidence type="ECO:0000256" key="5">
    <source>
        <dbReference type="ARBA" id="ARBA00022827"/>
    </source>
</evidence>
<dbReference type="GO" id="GO:0051537">
    <property type="term" value="F:2 iron, 2 sulfur cluster binding"/>
    <property type="evidence" value="ECO:0007669"/>
    <property type="project" value="UniProtKB-KW"/>
</dbReference>
<evidence type="ECO:0000256" key="1">
    <source>
        <dbReference type="ARBA" id="ARBA00001974"/>
    </source>
</evidence>
<evidence type="ECO:0000313" key="11">
    <source>
        <dbReference type="EMBL" id="TXL60826.1"/>
    </source>
</evidence>
<evidence type="ECO:0000259" key="10">
    <source>
        <dbReference type="PROSITE" id="PS51384"/>
    </source>
</evidence>
<dbReference type="PRINTS" id="PR00371">
    <property type="entry name" value="FPNCR"/>
</dbReference>
<accession>A0A5C8NI99</accession>
<dbReference type="GO" id="GO:0016491">
    <property type="term" value="F:oxidoreductase activity"/>
    <property type="evidence" value="ECO:0007669"/>
    <property type="project" value="UniProtKB-KW"/>
</dbReference>
<dbReference type="Pfam" id="PF00970">
    <property type="entry name" value="FAD_binding_6"/>
    <property type="match status" value="1"/>
</dbReference>
<comment type="caution">
    <text evidence="11">The sequence shown here is derived from an EMBL/GenBank/DDBJ whole genome shotgun (WGS) entry which is preliminary data.</text>
</comment>
<dbReference type="PANTHER" id="PTHR47354">
    <property type="entry name" value="NADH OXIDOREDUCTASE HCR"/>
    <property type="match status" value="1"/>
</dbReference>
<dbReference type="Gene3D" id="3.40.50.80">
    <property type="entry name" value="Nucleotide-binding domain of ferredoxin-NADP reductase (FNR) module"/>
    <property type="match status" value="1"/>
</dbReference>
<evidence type="ECO:0000256" key="2">
    <source>
        <dbReference type="ARBA" id="ARBA00022630"/>
    </source>
</evidence>
<dbReference type="PROSITE" id="PS51085">
    <property type="entry name" value="2FE2S_FER_2"/>
    <property type="match status" value="1"/>
</dbReference>
<protein>
    <submittedName>
        <fullName evidence="11">Ferredoxin reductase</fullName>
    </submittedName>
</protein>
<dbReference type="InterPro" id="IPR017927">
    <property type="entry name" value="FAD-bd_FR_type"/>
</dbReference>
<keyword evidence="3" id="KW-0001">2Fe-2S</keyword>
<dbReference type="CDD" id="cd00207">
    <property type="entry name" value="fer2"/>
    <property type="match status" value="1"/>
</dbReference>
<dbReference type="SUPFAM" id="SSF54292">
    <property type="entry name" value="2Fe-2S ferredoxin-like"/>
    <property type="match status" value="1"/>
</dbReference>